<dbReference type="GO" id="GO:0004386">
    <property type="term" value="F:helicase activity"/>
    <property type="evidence" value="ECO:0007669"/>
    <property type="project" value="UniProtKB-KW"/>
</dbReference>
<dbReference type="InterPro" id="IPR027417">
    <property type="entry name" value="P-loop_NTPase"/>
</dbReference>
<organism evidence="6 7">
    <name type="scientific">Limnohabitans planktonicus II-D5</name>
    <dbReference type="NCBI Taxonomy" id="1293045"/>
    <lineage>
        <taxon>Bacteria</taxon>
        <taxon>Pseudomonadati</taxon>
        <taxon>Pseudomonadota</taxon>
        <taxon>Betaproteobacteria</taxon>
        <taxon>Burkholderiales</taxon>
        <taxon>Comamonadaceae</taxon>
        <taxon>Limnohabitans</taxon>
    </lineage>
</organism>
<keyword evidence="7" id="KW-1185">Reference proteome</keyword>
<proteinExistence type="predicted"/>
<evidence type="ECO:0000256" key="2">
    <source>
        <dbReference type="ARBA" id="ARBA00022801"/>
    </source>
</evidence>
<dbReference type="GO" id="GO:0016787">
    <property type="term" value="F:hydrolase activity"/>
    <property type="evidence" value="ECO:0007669"/>
    <property type="project" value="UniProtKB-KW"/>
</dbReference>
<keyword evidence="1" id="KW-0547">Nucleotide-binding</keyword>
<protein>
    <recommendedName>
        <fullName evidence="5">UvrD-like helicase C-terminal domain-containing protein</fullName>
    </recommendedName>
</protein>
<name>A0A2T7U940_9BURK</name>
<dbReference type="OrthoDB" id="393237at2"/>
<keyword evidence="3" id="KW-0347">Helicase</keyword>
<keyword evidence="2" id="KW-0378">Hydrolase</keyword>
<dbReference type="EMBL" id="LFYT02000037">
    <property type="protein sequence ID" value="PVE41184.1"/>
    <property type="molecule type" value="Genomic_DNA"/>
</dbReference>
<dbReference type="SUPFAM" id="SSF52540">
    <property type="entry name" value="P-loop containing nucleoside triphosphate hydrolases"/>
    <property type="match status" value="1"/>
</dbReference>
<accession>A0A2T7U940</accession>
<dbReference type="Proteomes" id="UP000037507">
    <property type="component" value="Unassembled WGS sequence"/>
</dbReference>
<evidence type="ECO:0000259" key="5">
    <source>
        <dbReference type="Pfam" id="PF13361"/>
    </source>
</evidence>
<evidence type="ECO:0000256" key="4">
    <source>
        <dbReference type="ARBA" id="ARBA00022840"/>
    </source>
</evidence>
<keyword evidence="4" id="KW-0067">ATP-binding</keyword>
<reference evidence="6" key="1">
    <citation type="submission" date="2017-04" db="EMBL/GenBank/DDBJ databases">
        <title>Unexpected and diverse lifestyles within the genus Limnohabitans.</title>
        <authorList>
            <person name="Kasalicky V."/>
            <person name="Mehrshad M."/>
            <person name="Andrei S.-A."/>
            <person name="Salcher M."/>
            <person name="Kratochvilova H."/>
            <person name="Simek K."/>
            <person name="Ghai R."/>
        </authorList>
    </citation>
    <scope>NUCLEOTIDE SEQUENCE [LARGE SCALE GENOMIC DNA]</scope>
    <source>
        <strain evidence="6">II-D5</strain>
    </source>
</reference>
<evidence type="ECO:0000313" key="7">
    <source>
        <dbReference type="Proteomes" id="UP000037507"/>
    </source>
</evidence>
<dbReference type="AlphaFoldDB" id="A0A2T7U940"/>
<dbReference type="GO" id="GO:0005524">
    <property type="term" value="F:ATP binding"/>
    <property type="evidence" value="ECO:0007669"/>
    <property type="project" value="UniProtKB-KW"/>
</dbReference>
<dbReference type="Pfam" id="PF13361">
    <property type="entry name" value="UvrD_C"/>
    <property type="match status" value="1"/>
</dbReference>
<gene>
    <name evidence="6" type="ORF">H663_018570</name>
</gene>
<evidence type="ECO:0000256" key="3">
    <source>
        <dbReference type="ARBA" id="ARBA00022806"/>
    </source>
</evidence>
<dbReference type="InterPro" id="IPR014017">
    <property type="entry name" value="DNA_helicase_UvrD-like_C"/>
</dbReference>
<dbReference type="Gene3D" id="3.40.50.300">
    <property type="entry name" value="P-loop containing nucleotide triphosphate hydrolases"/>
    <property type="match status" value="1"/>
</dbReference>
<feature type="domain" description="UvrD-like helicase C-terminal" evidence="5">
    <location>
        <begin position="1"/>
        <end position="49"/>
    </location>
</feature>
<evidence type="ECO:0000256" key="1">
    <source>
        <dbReference type="ARBA" id="ARBA00022741"/>
    </source>
</evidence>
<evidence type="ECO:0000313" key="6">
    <source>
        <dbReference type="EMBL" id="PVE41184.1"/>
    </source>
</evidence>
<dbReference type="STRING" id="1293045.H663_17400"/>
<comment type="caution">
    <text evidence="6">The sequence shown here is derived from an EMBL/GenBank/DDBJ whole genome shotgun (WGS) entry which is preliminary data.</text>
</comment>
<sequence>MTMKVSKGLEFPLVVLPGLWHMTAAGEEENESARMFYVVATRATQRLVMGVGGNGKFPNRLNQQLAS</sequence>